<accession>A0ABV6YUM5</accession>
<reference evidence="1 2" key="1">
    <citation type="submission" date="2024-09" db="EMBL/GenBank/DDBJ databases">
        <title>Laminarin stimulates single cell rates of sulfate reduction while oxygen inhibits transcriptomic activity in coastal marine sediment.</title>
        <authorList>
            <person name="Lindsay M."/>
            <person name="Orcutt B."/>
            <person name="Emerson D."/>
            <person name="Stepanauskas R."/>
            <person name="D'Angelo T."/>
        </authorList>
    </citation>
    <scope>NUCLEOTIDE SEQUENCE [LARGE SCALE GENOMIC DNA]</scope>
    <source>
        <strain evidence="1">SAG AM-311-K15</strain>
    </source>
</reference>
<dbReference type="EMBL" id="JBHPBY010000064">
    <property type="protein sequence ID" value="MFC1849894.1"/>
    <property type="molecule type" value="Genomic_DNA"/>
</dbReference>
<dbReference type="Proteomes" id="UP001594351">
    <property type="component" value="Unassembled WGS sequence"/>
</dbReference>
<name>A0ABV6YUM5_UNCC1</name>
<proteinExistence type="predicted"/>
<dbReference type="SUPFAM" id="SSF50156">
    <property type="entry name" value="PDZ domain-like"/>
    <property type="match status" value="1"/>
</dbReference>
<evidence type="ECO:0000313" key="2">
    <source>
        <dbReference type="Proteomes" id="UP001594351"/>
    </source>
</evidence>
<organism evidence="1 2">
    <name type="scientific">candidate division CSSED10-310 bacterium</name>
    <dbReference type="NCBI Taxonomy" id="2855610"/>
    <lineage>
        <taxon>Bacteria</taxon>
        <taxon>Bacteria division CSSED10-310</taxon>
    </lineage>
</organism>
<dbReference type="InterPro" id="IPR036034">
    <property type="entry name" value="PDZ_sf"/>
</dbReference>
<protein>
    <recommendedName>
        <fullName evidence="3">PDZ domain-containing protein</fullName>
    </recommendedName>
</protein>
<comment type="caution">
    <text evidence="1">The sequence shown here is derived from an EMBL/GenBank/DDBJ whole genome shotgun (WGS) entry which is preliminary data.</text>
</comment>
<keyword evidence="2" id="KW-1185">Reference proteome</keyword>
<evidence type="ECO:0000313" key="1">
    <source>
        <dbReference type="EMBL" id="MFC1849894.1"/>
    </source>
</evidence>
<dbReference type="Gene3D" id="2.30.42.10">
    <property type="match status" value="1"/>
</dbReference>
<sequence length="88" mass="9953">MKLVFFFTLFSLFFLYTNTFSLVDAKDIEGVVVEEVNPDGSAEKARIKPGDIINSWTRLPAPPANLKKAKGKIKTIFDWILMVKEQCA</sequence>
<evidence type="ECO:0008006" key="3">
    <source>
        <dbReference type="Google" id="ProtNLM"/>
    </source>
</evidence>
<gene>
    <name evidence="1" type="ORF">ACFL27_06765</name>
</gene>